<protein>
    <submittedName>
        <fullName evidence="3">Antitoxin HipB</fullName>
    </submittedName>
</protein>
<dbReference type="KEGG" id="asla:NCTC11923_00328"/>
<dbReference type="Proteomes" id="UP000276899">
    <property type="component" value="Chromosome"/>
</dbReference>
<dbReference type="PANTHER" id="PTHR46797">
    <property type="entry name" value="HTH-TYPE TRANSCRIPTIONAL REGULATOR"/>
    <property type="match status" value="1"/>
</dbReference>
<evidence type="ECO:0000313" key="4">
    <source>
        <dbReference type="Proteomes" id="UP000276899"/>
    </source>
</evidence>
<dbReference type="InterPro" id="IPR010982">
    <property type="entry name" value="Lambda_DNA-bd_dom_sf"/>
</dbReference>
<keyword evidence="4" id="KW-1185">Reference proteome</keyword>
<dbReference type="PROSITE" id="PS50943">
    <property type="entry name" value="HTH_CROC1"/>
    <property type="match status" value="1"/>
</dbReference>
<dbReference type="InterPro" id="IPR001387">
    <property type="entry name" value="Cro/C1-type_HTH"/>
</dbReference>
<dbReference type="EMBL" id="LR134363">
    <property type="protein sequence ID" value="VEG73719.1"/>
    <property type="molecule type" value="Genomic_DNA"/>
</dbReference>
<dbReference type="GO" id="GO:0003677">
    <property type="term" value="F:DNA binding"/>
    <property type="evidence" value="ECO:0007669"/>
    <property type="project" value="UniProtKB-KW"/>
</dbReference>
<dbReference type="Pfam" id="PF01381">
    <property type="entry name" value="HTH_3"/>
    <property type="match status" value="1"/>
</dbReference>
<dbReference type="PANTHER" id="PTHR46797:SF1">
    <property type="entry name" value="METHYLPHOSPHONATE SYNTHASE"/>
    <property type="match status" value="1"/>
</dbReference>
<dbReference type="RefSeq" id="WP_026427044.1">
    <property type="nucleotide sequence ID" value="NZ_CBCRWE010000114.1"/>
</dbReference>
<proteinExistence type="predicted"/>
<accession>A0A3S4WIL8</accession>
<feature type="domain" description="HTH cro/C1-type" evidence="2">
    <location>
        <begin position="42"/>
        <end position="98"/>
    </location>
</feature>
<dbReference type="SUPFAM" id="SSF47413">
    <property type="entry name" value="lambda repressor-like DNA-binding domains"/>
    <property type="match status" value="1"/>
</dbReference>
<dbReference type="GO" id="GO:0005829">
    <property type="term" value="C:cytosol"/>
    <property type="evidence" value="ECO:0007669"/>
    <property type="project" value="TreeGrafter"/>
</dbReference>
<dbReference type="STRING" id="1278298.GCA_000428685_02030"/>
<dbReference type="InterPro" id="IPR050807">
    <property type="entry name" value="TransReg_Diox_bact_type"/>
</dbReference>
<evidence type="ECO:0000259" key="2">
    <source>
        <dbReference type="PROSITE" id="PS50943"/>
    </source>
</evidence>
<dbReference type="CDD" id="cd00093">
    <property type="entry name" value="HTH_XRE"/>
    <property type="match status" value="1"/>
</dbReference>
<evidence type="ECO:0000256" key="1">
    <source>
        <dbReference type="ARBA" id="ARBA00023125"/>
    </source>
</evidence>
<organism evidence="3 4">
    <name type="scientific">Actinomyces slackii</name>
    <dbReference type="NCBI Taxonomy" id="52774"/>
    <lineage>
        <taxon>Bacteria</taxon>
        <taxon>Bacillati</taxon>
        <taxon>Actinomycetota</taxon>
        <taxon>Actinomycetes</taxon>
        <taxon>Actinomycetales</taxon>
        <taxon>Actinomycetaceae</taxon>
        <taxon>Actinomyces</taxon>
    </lineage>
</organism>
<gene>
    <name evidence="3" type="primary">hipB</name>
    <name evidence="3" type="ORF">NCTC11923_00328</name>
</gene>
<keyword evidence="1" id="KW-0238">DNA-binding</keyword>
<dbReference type="SMART" id="SM00530">
    <property type="entry name" value="HTH_XRE"/>
    <property type="match status" value="1"/>
</dbReference>
<sequence>MKTTPFRQAEAEALASMTPDERARFNAAEAEEETRLQLAELVYTARTRAGLTQTELAERMGTKQSVISAVENGGQIPSVSTLRRIAHALDLNLTIDMAAAS</sequence>
<reference evidence="3 4" key="1">
    <citation type="submission" date="2018-12" db="EMBL/GenBank/DDBJ databases">
        <authorList>
            <consortium name="Pathogen Informatics"/>
        </authorList>
    </citation>
    <scope>NUCLEOTIDE SEQUENCE [LARGE SCALE GENOMIC DNA]</scope>
    <source>
        <strain evidence="3 4">NCTC11923</strain>
    </source>
</reference>
<evidence type="ECO:0000313" key="3">
    <source>
        <dbReference type="EMBL" id="VEG73719.1"/>
    </source>
</evidence>
<dbReference type="Gene3D" id="1.10.260.40">
    <property type="entry name" value="lambda repressor-like DNA-binding domains"/>
    <property type="match status" value="1"/>
</dbReference>
<dbReference type="GO" id="GO:0003700">
    <property type="term" value="F:DNA-binding transcription factor activity"/>
    <property type="evidence" value="ECO:0007669"/>
    <property type="project" value="TreeGrafter"/>
</dbReference>
<dbReference type="AlphaFoldDB" id="A0A3S4WIL8"/>
<name>A0A3S4WIL8_9ACTO</name>